<reference evidence="2" key="1">
    <citation type="submission" date="2016-03" db="EMBL/GenBank/DDBJ databases">
        <title>Co-evolution between Pasteurellaceae and their hosts.</title>
        <authorList>
            <person name="Hansen M.J."/>
            <person name="Bojesen A.M."/>
            <person name="Planet P."/>
        </authorList>
    </citation>
    <scope>NUCLEOTIDE SEQUENCE</scope>
    <source>
        <strain evidence="2">146/S8/89</strain>
    </source>
</reference>
<dbReference type="InterPro" id="IPR001387">
    <property type="entry name" value="Cro/C1-type_HTH"/>
</dbReference>
<proteinExistence type="predicted"/>
<name>A0A9X4SHP2_9PAST</name>
<dbReference type="RefSeq" id="WP_279572185.1">
    <property type="nucleotide sequence ID" value="NZ_LWID01000001.1"/>
</dbReference>
<protein>
    <recommendedName>
        <fullName evidence="1">HTH cro/C1-type domain-containing protein</fullName>
    </recommendedName>
</protein>
<dbReference type="PROSITE" id="PS50943">
    <property type="entry name" value="HTH_CROC1"/>
    <property type="match status" value="1"/>
</dbReference>
<dbReference type="SUPFAM" id="SSF47413">
    <property type="entry name" value="lambda repressor-like DNA-binding domains"/>
    <property type="match status" value="1"/>
</dbReference>
<keyword evidence="3" id="KW-1185">Reference proteome</keyword>
<gene>
    <name evidence="2" type="ORF">A6A20_03545</name>
</gene>
<organism evidence="2 3">
    <name type="scientific">Volucribacter amazonae</name>
    <dbReference type="NCBI Taxonomy" id="256731"/>
    <lineage>
        <taxon>Bacteria</taxon>
        <taxon>Pseudomonadati</taxon>
        <taxon>Pseudomonadota</taxon>
        <taxon>Gammaproteobacteria</taxon>
        <taxon>Pasteurellales</taxon>
        <taxon>Pasteurellaceae</taxon>
        <taxon>Volucribacter</taxon>
    </lineage>
</organism>
<feature type="domain" description="HTH cro/C1-type" evidence="1">
    <location>
        <begin position="9"/>
        <end position="64"/>
    </location>
</feature>
<accession>A0A9X4SHP2</accession>
<evidence type="ECO:0000259" key="1">
    <source>
        <dbReference type="PROSITE" id="PS50943"/>
    </source>
</evidence>
<dbReference type="Gene3D" id="1.10.260.40">
    <property type="entry name" value="lambda repressor-like DNA-binding domains"/>
    <property type="match status" value="1"/>
</dbReference>
<dbReference type="SMART" id="SM00530">
    <property type="entry name" value="HTH_XRE"/>
    <property type="match status" value="1"/>
</dbReference>
<sequence length="87" mass="10281">MSNMLLEMIRKLRESKKITQAEMARSLYITEAAYGKLERGENNISLKRLNQIMQILLNIDFEKILISQFEVLDSPPPREYQFYIKKG</sequence>
<dbReference type="Pfam" id="PF01381">
    <property type="entry name" value="HTH_3"/>
    <property type="match status" value="1"/>
</dbReference>
<dbReference type="CDD" id="cd00093">
    <property type="entry name" value="HTH_XRE"/>
    <property type="match status" value="1"/>
</dbReference>
<evidence type="ECO:0000313" key="2">
    <source>
        <dbReference type="EMBL" id="MDG6894720.1"/>
    </source>
</evidence>
<dbReference type="AlphaFoldDB" id="A0A9X4SHP2"/>
<evidence type="ECO:0000313" key="3">
    <source>
        <dbReference type="Proteomes" id="UP001155500"/>
    </source>
</evidence>
<dbReference type="Proteomes" id="UP001155500">
    <property type="component" value="Unassembled WGS sequence"/>
</dbReference>
<dbReference type="InterPro" id="IPR010982">
    <property type="entry name" value="Lambda_DNA-bd_dom_sf"/>
</dbReference>
<dbReference type="GO" id="GO:0003677">
    <property type="term" value="F:DNA binding"/>
    <property type="evidence" value="ECO:0007669"/>
    <property type="project" value="InterPro"/>
</dbReference>
<dbReference type="EMBL" id="LWID01000001">
    <property type="protein sequence ID" value="MDG6894720.1"/>
    <property type="molecule type" value="Genomic_DNA"/>
</dbReference>
<comment type="caution">
    <text evidence="2">The sequence shown here is derived from an EMBL/GenBank/DDBJ whole genome shotgun (WGS) entry which is preliminary data.</text>
</comment>